<evidence type="ECO:0000256" key="7">
    <source>
        <dbReference type="RuleBase" id="RU366044"/>
    </source>
</evidence>
<comment type="subcellular location">
    <subcellularLocation>
        <location evidence="1 7">Nucleus</location>
    </subcellularLocation>
</comment>
<gene>
    <name evidence="9" type="ordered locus">Cd36_41950</name>
    <name evidence="10" type="ORF">CD36_41950</name>
</gene>
<feature type="region of interest" description="Disordered" evidence="8">
    <location>
        <begin position="86"/>
        <end position="159"/>
    </location>
</feature>
<dbReference type="InterPro" id="IPR008851">
    <property type="entry name" value="TFIIF-alpha"/>
</dbReference>
<evidence type="ECO:0000256" key="2">
    <source>
        <dbReference type="ARBA" id="ARBA00005249"/>
    </source>
</evidence>
<evidence type="ECO:0000256" key="3">
    <source>
        <dbReference type="ARBA" id="ARBA00023015"/>
    </source>
</evidence>
<dbReference type="SUPFAM" id="SSF50916">
    <property type="entry name" value="Rap30/74 interaction domains"/>
    <property type="match status" value="1"/>
</dbReference>
<protein>
    <recommendedName>
        <fullName evidence="7">Transcription initiation factor IIF subunit alpha</fullName>
    </recommendedName>
</protein>
<organism evidence="10 11">
    <name type="scientific">Candida dubliniensis (strain CD36 / ATCC MYA-646 / CBS 7987 / NCPF 3949 / NRRL Y-17841)</name>
    <name type="common">Yeast</name>
    <dbReference type="NCBI Taxonomy" id="573826"/>
    <lineage>
        <taxon>Eukaryota</taxon>
        <taxon>Fungi</taxon>
        <taxon>Dikarya</taxon>
        <taxon>Ascomycota</taxon>
        <taxon>Saccharomycotina</taxon>
        <taxon>Pichiomycetes</taxon>
        <taxon>Debaryomycetaceae</taxon>
        <taxon>Candida/Lodderomyces clade</taxon>
        <taxon>Candida</taxon>
    </lineage>
</organism>
<keyword evidence="6 7" id="KW-0539">Nucleus</keyword>
<dbReference type="VEuPathDB" id="FungiDB:CD36_41950"/>
<keyword evidence="4 7" id="KW-0238">DNA-binding</keyword>
<dbReference type="GO" id="GO:0032968">
    <property type="term" value="P:positive regulation of transcription elongation by RNA polymerase II"/>
    <property type="evidence" value="ECO:0007669"/>
    <property type="project" value="InterPro"/>
</dbReference>
<dbReference type="GO" id="GO:0016251">
    <property type="term" value="F:RNA polymerase II general transcription initiation factor activity"/>
    <property type="evidence" value="ECO:0007669"/>
    <property type="project" value="TreeGrafter"/>
</dbReference>
<feature type="compositionally biased region" description="Polar residues" evidence="8">
    <location>
        <begin position="292"/>
        <end position="302"/>
    </location>
</feature>
<evidence type="ECO:0000256" key="6">
    <source>
        <dbReference type="ARBA" id="ARBA00023242"/>
    </source>
</evidence>
<sequence length="607" mass="69127">MSQPDSQIKKEVTVKKEDGSGSAPTSPSKQQEWQTIPLKSCTEEDVKDIRFHIMKFATKQDVNITKDFTRPVRLHRKDPRNMQFHLTREELDQRKREKEQMEKLKQEEKEEATKPIEESEEKEQKDKLAAEAAKVAPEKPTLNKNQADMSQVAPDGGARKNRKNLFKRKTRQINLMNEEKRKLRYEEHYPWVIEDYDGKNVFVGNYEAGSTEQQHVLFVFDKDGFKMIPAEKVYRFTPRNRYATLTLEEAEAKMERNSSVPRWLMKHMEDRSIAEGTPDQRFRYNSPAANGSVIANISNGSSGRRMRTVLGGSGSGNDRDSDHDDLDYDEEFADDEEAPIMDGDEEENKLSEKKIKKEMLKAAHFDGQSEAEAEDDLDDLFETEKTRKVDKEGKKLRKVLNKREGGVYDSDEEDGLMPYLSKSDLESEEESEEEVQVKKEPLSDSQTENNTNKTFRAREVTVKSIGDGFVIIKAPPSFLGTMPAGDWNPQARKRPSPEATSPRKKLKLDDNIKVKKEKTLSPPPPASPTTNASPTSSGMDLNDAGPDNLLVTVKDVLDIVKDQPLTTKELLMGLKSRVSAHKDNKLRIISIVKQNLRLVDGKLVLKD</sequence>
<dbReference type="Proteomes" id="UP000002605">
    <property type="component" value="Chromosome 4"/>
</dbReference>
<dbReference type="GO" id="GO:0003677">
    <property type="term" value="F:DNA binding"/>
    <property type="evidence" value="ECO:0007669"/>
    <property type="project" value="UniProtKB-KW"/>
</dbReference>
<dbReference type="HOGENOM" id="CLU_020322_0_0_1"/>
<dbReference type="Pfam" id="PF05793">
    <property type="entry name" value="TFIIF_alpha"/>
    <property type="match status" value="1"/>
</dbReference>
<evidence type="ECO:0000256" key="4">
    <source>
        <dbReference type="ARBA" id="ARBA00023125"/>
    </source>
</evidence>
<feature type="compositionally biased region" description="Basic and acidic residues" evidence="8">
    <location>
        <begin position="7"/>
        <end position="19"/>
    </location>
</feature>
<evidence type="ECO:0000256" key="5">
    <source>
        <dbReference type="ARBA" id="ARBA00023163"/>
    </source>
</evidence>
<feature type="compositionally biased region" description="Polar residues" evidence="8">
    <location>
        <begin position="22"/>
        <end position="34"/>
    </location>
</feature>
<evidence type="ECO:0000313" key="9">
    <source>
        <dbReference type="CGD" id="CAL0000167724"/>
    </source>
</evidence>
<feature type="compositionally biased region" description="Polar residues" evidence="8">
    <location>
        <begin position="443"/>
        <end position="454"/>
    </location>
</feature>
<feature type="region of interest" description="Disordered" evidence="8">
    <location>
        <begin position="384"/>
        <end position="455"/>
    </location>
</feature>
<dbReference type="GeneID" id="8047455"/>
<feature type="region of interest" description="Disordered" evidence="8">
    <location>
        <begin position="480"/>
        <end position="544"/>
    </location>
</feature>
<dbReference type="GO" id="GO:0006367">
    <property type="term" value="P:transcription initiation at RNA polymerase II promoter"/>
    <property type="evidence" value="ECO:0007669"/>
    <property type="project" value="InterPro"/>
</dbReference>
<dbReference type="InterPro" id="IPR011039">
    <property type="entry name" value="TFIIF_interaction"/>
</dbReference>
<dbReference type="RefSeq" id="XP_002419860.1">
    <property type="nucleotide sequence ID" value="XM_002419815.1"/>
</dbReference>
<dbReference type="GO" id="GO:0001096">
    <property type="term" value="F:TFIIF-class transcription factor complex binding"/>
    <property type="evidence" value="ECO:0007669"/>
    <property type="project" value="TreeGrafter"/>
</dbReference>
<feature type="compositionally biased region" description="Low complexity" evidence="8">
    <location>
        <begin position="130"/>
        <end position="140"/>
    </location>
</feature>
<name>B9WFQ6_CANDC</name>
<keyword evidence="3 7" id="KW-0805">Transcription regulation</keyword>
<proteinExistence type="inferred from homology"/>
<dbReference type="GO" id="GO:0003743">
    <property type="term" value="F:translation initiation factor activity"/>
    <property type="evidence" value="ECO:0007669"/>
    <property type="project" value="UniProtKB-KW"/>
</dbReference>
<dbReference type="GO" id="GO:0005674">
    <property type="term" value="C:transcription factor TFIIF complex"/>
    <property type="evidence" value="ECO:0007669"/>
    <property type="project" value="TreeGrafter"/>
</dbReference>
<comment type="function">
    <text evidence="7">TFIIF is a general transcription initiation factor that binds to RNA polymerase II and helps to recruit it to the initiation complex in collaboration with TFIIB. It promotes transcription elongation.</text>
</comment>
<dbReference type="AlphaFoldDB" id="B9WFQ6"/>
<reference evidence="10 11" key="1">
    <citation type="journal article" date="2009" name="Genome Res.">
        <title>Comparative genomics of the fungal pathogens Candida dubliniensis and Candida albicans.</title>
        <authorList>
            <person name="Jackson A.P."/>
            <person name="Gamble J.A."/>
            <person name="Yeomans T."/>
            <person name="Moran G.P."/>
            <person name="Saunders D."/>
            <person name="Harris D."/>
            <person name="Aslett M."/>
            <person name="Barrell J.F."/>
            <person name="Butler G."/>
            <person name="Citiulo F."/>
            <person name="Coleman D.C."/>
            <person name="de Groot P.W.J."/>
            <person name="Goodwin T.J."/>
            <person name="Quail M.A."/>
            <person name="McQuillan J."/>
            <person name="Munro C.A."/>
            <person name="Pain A."/>
            <person name="Poulter R.T."/>
            <person name="Rajandream M.A."/>
            <person name="Renauld H."/>
            <person name="Spiering M.J."/>
            <person name="Tivey A."/>
            <person name="Gow N.A.R."/>
            <person name="Barrell B."/>
            <person name="Sullivan D.J."/>
            <person name="Berriman M."/>
        </authorList>
    </citation>
    <scope>NUCLEOTIDE SEQUENCE [LARGE SCALE GENOMIC DNA]</scope>
    <source>
        <strain evidence="11">CD36 / ATCC MYA-646 / CBS 7987 / NCPF 3949 / NRRL Y-17841</strain>
    </source>
</reference>
<feature type="compositionally biased region" description="Basic and acidic residues" evidence="8">
    <location>
        <begin position="507"/>
        <end position="519"/>
    </location>
</feature>
<dbReference type="CGD" id="CAL0000167724">
    <property type="gene designation" value="Cd36_41950"/>
</dbReference>
<dbReference type="eggNOG" id="KOG2393">
    <property type="taxonomic scope" value="Eukaryota"/>
</dbReference>
<dbReference type="EMBL" id="FM992691">
    <property type="protein sequence ID" value="CAX42075.1"/>
    <property type="molecule type" value="Genomic_DNA"/>
</dbReference>
<keyword evidence="5 7" id="KW-0804">Transcription</keyword>
<dbReference type="PANTHER" id="PTHR13011">
    <property type="entry name" value="TFIIF-ALPHA"/>
    <property type="match status" value="1"/>
</dbReference>
<feature type="region of interest" description="Disordered" evidence="8">
    <location>
        <begin position="292"/>
        <end position="327"/>
    </location>
</feature>
<feature type="compositionally biased region" description="Basic and acidic residues" evidence="8">
    <location>
        <begin position="384"/>
        <end position="393"/>
    </location>
</feature>
<feature type="region of interest" description="Disordered" evidence="8">
    <location>
        <begin position="1"/>
        <end position="39"/>
    </location>
</feature>
<evidence type="ECO:0000313" key="10">
    <source>
        <dbReference type="EMBL" id="CAX42075.1"/>
    </source>
</evidence>
<accession>B9WFQ6</accession>
<evidence type="ECO:0000256" key="8">
    <source>
        <dbReference type="SAM" id="MobiDB-lite"/>
    </source>
</evidence>
<dbReference type="OrthoDB" id="76676at2759"/>
<feature type="compositionally biased region" description="Low complexity" evidence="8">
    <location>
        <begin position="528"/>
        <end position="537"/>
    </location>
</feature>
<feature type="compositionally biased region" description="Basic and acidic residues" evidence="8">
    <location>
        <begin position="86"/>
        <end position="129"/>
    </location>
</feature>
<dbReference type="KEGG" id="cdu:CD36_41950"/>
<evidence type="ECO:0000256" key="1">
    <source>
        <dbReference type="ARBA" id="ARBA00004123"/>
    </source>
</evidence>
<keyword evidence="11" id="KW-1185">Reference proteome</keyword>
<dbReference type="PANTHER" id="PTHR13011:SF0">
    <property type="entry name" value="GENERAL TRANSCRIPTION FACTOR IIF SUBUNIT 1"/>
    <property type="match status" value="1"/>
</dbReference>
<comment type="similarity">
    <text evidence="2 7">Belongs to the TFIIF alpha subunit family.</text>
</comment>
<evidence type="ECO:0000313" key="11">
    <source>
        <dbReference type="Proteomes" id="UP000002605"/>
    </source>
</evidence>